<evidence type="ECO:0000256" key="2">
    <source>
        <dbReference type="ARBA" id="ARBA00023163"/>
    </source>
</evidence>
<protein>
    <recommendedName>
        <fullName evidence="3">HTH bat-type domain-containing protein</fullName>
    </recommendedName>
</protein>
<dbReference type="PANTHER" id="PTHR34236">
    <property type="entry name" value="DIMETHYL SULFOXIDE REDUCTASE TRANSCRIPTIONAL ACTIVATOR"/>
    <property type="match status" value="1"/>
</dbReference>
<keyword evidence="5" id="KW-1185">Reference proteome</keyword>
<gene>
    <name evidence="4" type="ORF">SAMN05216218_11419</name>
</gene>
<dbReference type="InterPro" id="IPR013324">
    <property type="entry name" value="RNA_pol_sigma_r3/r4-like"/>
</dbReference>
<evidence type="ECO:0000313" key="4">
    <source>
        <dbReference type="EMBL" id="SDG04967.1"/>
    </source>
</evidence>
<proteinExistence type="predicted"/>
<dbReference type="STRING" id="660518.SAMN05216218_11419"/>
<evidence type="ECO:0000256" key="1">
    <source>
        <dbReference type="ARBA" id="ARBA00023015"/>
    </source>
</evidence>
<evidence type="ECO:0000259" key="3">
    <source>
        <dbReference type="Pfam" id="PF04967"/>
    </source>
</evidence>
<reference evidence="5" key="1">
    <citation type="submission" date="2016-10" db="EMBL/GenBank/DDBJ databases">
        <authorList>
            <person name="Varghese N."/>
            <person name="Submissions S."/>
        </authorList>
    </citation>
    <scope>NUCLEOTIDE SEQUENCE [LARGE SCALE GENOMIC DNA]</scope>
    <source>
        <strain evidence="5">IBRC-M 10760</strain>
    </source>
</reference>
<dbReference type="InterPro" id="IPR007050">
    <property type="entry name" value="HTH_bacterioopsin"/>
</dbReference>
<keyword evidence="2" id="KW-0804">Transcription</keyword>
<organism evidence="4 5">
    <name type="scientific">Halorientalis regularis</name>
    <dbReference type="NCBI Taxonomy" id="660518"/>
    <lineage>
        <taxon>Archaea</taxon>
        <taxon>Methanobacteriati</taxon>
        <taxon>Methanobacteriota</taxon>
        <taxon>Stenosarchaea group</taxon>
        <taxon>Halobacteria</taxon>
        <taxon>Halobacteriales</taxon>
        <taxon>Haloarculaceae</taxon>
        <taxon>Halorientalis</taxon>
    </lineage>
</organism>
<evidence type="ECO:0000313" key="5">
    <source>
        <dbReference type="Proteomes" id="UP000199076"/>
    </source>
</evidence>
<keyword evidence="1" id="KW-0805">Transcription regulation</keyword>
<dbReference type="SUPFAM" id="SSF88659">
    <property type="entry name" value="Sigma3 and sigma4 domains of RNA polymerase sigma factors"/>
    <property type="match status" value="1"/>
</dbReference>
<accession>A0A1G7R2L1</accession>
<dbReference type="OrthoDB" id="51502at2157"/>
<dbReference type="RefSeq" id="WP_092694214.1">
    <property type="nucleotide sequence ID" value="NZ_FNBK01000014.1"/>
</dbReference>
<sequence length="218" mass="24030">MPRAKLSVRLPQAAWIGDLSTDYPDVEFRVLAALPTGETGVGLVELSGPNLPEVIRRIQERETIVSLDLLGESDGRTLIQFETTEPLLLFSVKESGIPLEPPVEIRDGRATVEVTASQDRLSTFGSQLEQFGMSFDVEFVRRTVDSTDQLLTDRQRDLVVAAVQQGYYDTPRESSLTELADHLGMAKSTVSETLHRAEGTIVKEFVAELDEGLIAEAQ</sequence>
<name>A0A1G7R2L1_9EURY</name>
<dbReference type="Pfam" id="PF04967">
    <property type="entry name" value="HTH_10"/>
    <property type="match status" value="1"/>
</dbReference>
<dbReference type="Proteomes" id="UP000199076">
    <property type="component" value="Unassembled WGS sequence"/>
</dbReference>
<dbReference type="AlphaFoldDB" id="A0A1G7R2L1"/>
<dbReference type="EMBL" id="FNBK01000014">
    <property type="protein sequence ID" value="SDG04967.1"/>
    <property type="molecule type" value="Genomic_DNA"/>
</dbReference>
<feature type="domain" description="HTH bat-type" evidence="3">
    <location>
        <begin position="151"/>
        <end position="202"/>
    </location>
</feature>
<dbReference type="PANTHER" id="PTHR34236:SF1">
    <property type="entry name" value="DIMETHYL SULFOXIDE REDUCTASE TRANSCRIPTIONAL ACTIVATOR"/>
    <property type="match status" value="1"/>
</dbReference>